<dbReference type="Proteomes" id="UP000049855">
    <property type="component" value="Unassembled WGS sequence"/>
</dbReference>
<protein>
    <submittedName>
        <fullName evidence="1">Uncharacterized protein</fullName>
    </submittedName>
</protein>
<proteinExistence type="predicted"/>
<dbReference type="AlphaFoldDB" id="A0A0U1L1C3"/>
<accession>A0A0U1L1C3</accession>
<gene>
    <name evidence="1" type="ORF">SpAn4DRAFT_5141</name>
</gene>
<sequence>MPVITKPAKLLNFLLGGWLVLWPIRKAGCCGAVACSLILHYRLRFAEKCISV</sequence>
<name>A0A0U1L1C3_9FIRM</name>
<evidence type="ECO:0000313" key="1">
    <source>
        <dbReference type="EMBL" id="CQR73480.1"/>
    </source>
</evidence>
<reference evidence="2" key="1">
    <citation type="submission" date="2015-03" db="EMBL/GenBank/DDBJ databases">
        <authorList>
            <person name="Nijsse Bart"/>
        </authorList>
    </citation>
    <scope>NUCLEOTIDE SEQUENCE [LARGE SCALE GENOMIC DNA]</scope>
</reference>
<evidence type="ECO:0000313" key="2">
    <source>
        <dbReference type="Proteomes" id="UP000049855"/>
    </source>
</evidence>
<organism evidence="1 2">
    <name type="scientific">Sporomusa ovata</name>
    <dbReference type="NCBI Taxonomy" id="2378"/>
    <lineage>
        <taxon>Bacteria</taxon>
        <taxon>Bacillati</taxon>
        <taxon>Bacillota</taxon>
        <taxon>Negativicutes</taxon>
        <taxon>Selenomonadales</taxon>
        <taxon>Sporomusaceae</taxon>
        <taxon>Sporomusa</taxon>
    </lineage>
</organism>
<keyword evidence="2" id="KW-1185">Reference proteome</keyword>
<dbReference type="EMBL" id="CTRP01000013">
    <property type="protein sequence ID" value="CQR73480.1"/>
    <property type="molecule type" value="Genomic_DNA"/>
</dbReference>